<feature type="DNA-binding region" description="H-T-H motif" evidence="2">
    <location>
        <begin position="47"/>
        <end position="66"/>
    </location>
</feature>
<dbReference type="PANTHER" id="PTHR30055">
    <property type="entry name" value="HTH-TYPE TRANSCRIPTIONAL REGULATOR RUTR"/>
    <property type="match status" value="1"/>
</dbReference>
<accession>A0A8J6U5Z6</accession>
<evidence type="ECO:0000313" key="4">
    <source>
        <dbReference type="EMBL" id="MBD0417310.1"/>
    </source>
</evidence>
<dbReference type="PROSITE" id="PS50977">
    <property type="entry name" value="HTH_TETR_2"/>
    <property type="match status" value="1"/>
</dbReference>
<dbReference type="SUPFAM" id="SSF46689">
    <property type="entry name" value="Homeodomain-like"/>
    <property type="match status" value="1"/>
</dbReference>
<evidence type="ECO:0000256" key="1">
    <source>
        <dbReference type="ARBA" id="ARBA00023125"/>
    </source>
</evidence>
<evidence type="ECO:0000256" key="2">
    <source>
        <dbReference type="PROSITE-ProRule" id="PRU00335"/>
    </source>
</evidence>
<dbReference type="Proteomes" id="UP000643405">
    <property type="component" value="Unassembled WGS sequence"/>
</dbReference>
<dbReference type="InterPro" id="IPR036271">
    <property type="entry name" value="Tet_transcr_reg_TetR-rel_C_sf"/>
</dbReference>
<evidence type="ECO:0000259" key="3">
    <source>
        <dbReference type="PROSITE" id="PS50977"/>
    </source>
</evidence>
<dbReference type="EMBL" id="JACVVX010000011">
    <property type="protein sequence ID" value="MBD0417310.1"/>
    <property type="molecule type" value="Genomic_DNA"/>
</dbReference>
<dbReference type="GO" id="GO:0000976">
    <property type="term" value="F:transcription cis-regulatory region binding"/>
    <property type="evidence" value="ECO:0007669"/>
    <property type="project" value="TreeGrafter"/>
</dbReference>
<sequence>MSRPKKNQQEHVVISVEPTQRNAAHTRARILEAAEAEFGDHGFDGVSVRQIALRAEVPVALINYHFGSKEGLYRAIFDMRAPMIVDQRLAGLRLAEMEPDRQRKVEMIVKAVLVPNLHMRSAERSSSYARILAREVSDPKSLDRKVIEDYLDPVAYKVMDALHRAMPDRSIEEINWGYQAMLGVMVFTMADMGRISRLSGGRCDPEDEMATANHLVAIMTAALLHARVSPSSPNE</sequence>
<dbReference type="RefSeq" id="WP_188166745.1">
    <property type="nucleotide sequence ID" value="NZ_JACVVX010000011.1"/>
</dbReference>
<dbReference type="InterPro" id="IPR001647">
    <property type="entry name" value="HTH_TetR"/>
</dbReference>
<keyword evidence="5" id="KW-1185">Reference proteome</keyword>
<name>A0A8J6U5Z6_9HYPH</name>
<keyword evidence="1 2" id="KW-0238">DNA-binding</keyword>
<comment type="caution">
    <text evidence="4">The sequence shown here is derived from an EMBL/GenBank/DDBJ whole genome shotgun (WGS) entry which is preliminary data.</text>
</comment>
<dbReference type="GO" id="GO:0003700">
    <property type="term" value="F:DNA-binding transcription factor activity"/>
    <property type="evidence" value="ECO:0007669"/>
    <property type="project" value="TreeGrafter"/>
</dbReference>
<dbReference type="PRINTS" id="PR00455">
    <property type="entry name" value="HTHTETR"/>
</dbReference>
<dbReference type="InterPro" id="IPR050109">
    <property type="entry name" value="HTH-type_TetR-like_transc_reg"/>
</dbReference>
<feature type="domain" description="HTH tetR-type" evidence="3">
    <location>
        <begin position="24"/>
        <end position="84"/>
    </location>
</feature>
<dbReference type="InterPro" id="IPR041586">
    <property type="entry name" value="PsrA_TetR_C"/>
</dbReference>
<evidence type="ECO:0000313" key="5">
    <source>
        <dbReference type="Proteomes" id="UP000643405"/>
    </source>
</evidence>
<proteinExistence type="predicted"/>
<protein>
    <submittedName>
        <fullName evidence="4">TetR/AcrR family transcriptional regulator</fullName>
    </submittedName>
</protein>
<dbReference type="AlphaFoldDB" id="A0A8J6U5Z6"/>
<organism evidence="4 5">
    <name type="scientific">Oryzicola mucosus</name>
    <dbReference type="NCBI Taxonomy" id="2767425"/>
    <lineage>
        <taxon>Bacteria</taxon>
        <taxon>Pseudomonadati</taxon>
        <taxon>Pseudomonadota</taxon>
        <taxon>Alphaproteobacteria</taxon>
        <taxon>Hyphomicrobiales</taxon>
        <taxon>Phyllobacteriaceae</taxon>
        <taxon>Oryzicola</taxon>
    </lineage>
</organism>
<dbReference type="InterPro" id="IPR009057">
    <property type="entry name" value="Homeodomain-like_sf"/>
</dbReference>
<dbReference type="Gene3D" id="1.10.357.10">
    <property type="entry name" value="Tetracycline Repressor, domain 2"/>
    <property type="match status" value="1"/>
</dbReference>
<dbReference type="Pfam" id="PF00440">
    <property type="entry name" value="TetR_N"/>
    <property type="match status" value="1"/>
</dbReference>
<dbReference type="SUPFAM" id="SSF48498">
    <property type="entry name" value="Tetracyclin repressor-like, C-terminal domain"/>
    <property type="match status" value="1"/>
</dbReference>
<gene>
    <name evidence="4" type="ORF">ICI42_21960</name>
</gene>
<dbReference type="Pfam" id="PF17939">
    <property type="entry name" value="TetR_C_30"/>
    <property type="match status" value="1"/>
</dbReference>
<reference evidence="4" key="1">
    <citation type="submission" date="2020-09" db="EMBL/GenBank/DDBJ databases">
        <title>Genome seq and assembly of Tianweitania sp.</title>
        <authorList>
            <person name="Chhetri G."/>
        </authorList>
    </citation>
    <scope>NUCLEOTIDE SEQUENCE</scope>
    <source>
        <strain evidence="4">Rool2</strain>
    </source>
</reference>
<dbReference type="PANTHER" id="PTHR30055:SF219">
    <property type="entry name" value="TRANSCRIPTIONAL REGULATORY PROTEIN"/>
    <property type="match status" value="1"/>
</dbReference>